<dbReference type="AlphaFoldDB" id="A0A9D7S8B1"/>
<reference evidence="1 2" key="1">
    <citation type="submission" date="2020-10" db="EMBL/GenBank/DDBJ databases">
        <title>Connecting structure to function with the recovery of over 1000 high-quality activated sludge metagenome-assembled genomes encoding full-length rRNA genes using long-read sequencing.</title>
        <authorList>
            <person name="Singleton C.M."/>
            <person name="Petriglieri F."/>
            <person name="Kristensen J.M."/>
            <person name="Kirkegaard R.H."/>
            <person name="Michaelsen T.Y."/>
            <person name="Andersen M.H."/>
            <person name="Karst S.M."/>
            <person name="Dueholm M.S."/>
            <person name="Nielsen P.H."/>
            <person name="Albertsen M."/>
        </authorList>
    </citation>
    <scope>NUCLEOTIDE SEQUENCE [LARGE SCALE GENOMIC DNA]</scope>
    <source>
        <strain evidence="1">Ribe_18-Q3-R11-54_BAT3C.373</strain>
    </source>
</reference>
<evidence type="ECO:0000313" key="2">
    <source>
        <dbReference type="Proteomes" id="UP000808349"/>
    </source>
</evidence>
<name>A0A9D7S8B1_9BACT</name>
<evidence type="ECO:0000313" key="1">
    <source>
        <dbReference type="EMBL" id="MBK9716751.1"/>
    </source>
</evidence>
<proteinExistence type="predicted"/>
<dbReference type="Proteomes" id="UP000808349">
    <property type="component" value="Unassembled WGS sequence"/>
</dbReference>
<accession>A0A9D7S8B1</accession>
<organism evidence="1 2">
    <name type="scientific">Candidatus Defluviibacterium haderslevense</name>
    <dbReference type="NCBI Taxonomy" id="2981993"/>
    <lineage>
        <taxon>Bacteria</taxon>
        <taxon>Pseudomonadati</taxon>
        <taxon>Bacteroidota</taxon>
        <taxon>Saprospiria</taxon>
        <taxon>Saprospirales</taxon>
        <taxon>Saprospiraceae</taxon>
        <taxon>Candidatus Defluviibacterium</taxon>
    </lineage>
</organism>
<protein>
    <recommendedName>
        <fullName evidence="3">Bacterial surface antigen (D15) domain-containing protein</fullName>
    </recommendedName>
</protein>
<gene>
    <name evidence="1" type="ORF">IPO85_04405</name>
</gene>
<sequence>MIRSLKSIMFFYFFANYFCIGQELKIPNKISRAIVVDDTSYVMTWGEMDSAKLKSKIDAWIYNERKSGHILASLDRTEEFAGYYLHHLYRGPVFKAVFIDFDTANEELKSRFQYYFSNKNPLHYPDMINQWMALIVKQDAEQGYPFSIIKAIKAKTKGDTLFASMHYQKGPKLNFRTIEQRKGYIVSTKYLERLAHLKRGKAFNQKSIDAFETTINKLPYIESMYPPRIYFAGQDIMLWLYLKKKPANKFDFLLGVAPDNNSSSRKYKLTGEASIDLWNSLKTGERLSLKYENLTINSPELKIIGDFPYIPFLPVGLSAAFNLVKFQEDYINLKTSASIRYSLKNNSEAGFTGAVDQSYLIRFDTTFIINNNRLPNELDYRYSSSGIYFSSNSLDQLVSPKNGFESLIKFELGIKKIKTNDSYLKYNSIERPIIAQYDSLNANPLQLNIIVKSAYYLNPKKRHVIKGSFQGHQLVTKGPILNNELLLIGGFKSIRGFDEAIFRAAGYAIGSLEYRFLLDKNSFLNVFLDEGLLHLMIQNQLQPWASYTGIGAGIQVQTKAGAFLLQLGVGKFPKAKFDFSATKVHFGYTNLF</sequence>
<evidence type="ECO:0008006" key="3">
    <source>
        <dbReference type="Google" id="ProtNLM"/>
    </source>
</evidence>
<dbReference type="EMBL" id="JADKFW010000004">
    <property type="protein sequence ID" value="MBK9716751.1"/>
    <property type="molecule type" value="Genomic_DNA"/>
</dbReference>
<dbReference type="Gene3D" id="2.40.160.50">
    <property type="entry name" value="membrane protein fhac: a member of the omp85/tpsb transporter family"/>
    <property type="match status" value="1"/>
</dbReference>
<comment type="caution">
    <text evidence="1">The sequence shown here is derived from an EMBL/GenBank/DDBJ whole genome shotgun (WGS) entry which is preliminary data.</text>
</comment>